<proteinExistence type="predicted"/>
<keyword evidence="2" id="KW-1185">Reference proteome</keyword>
<comment type="caution">
    <text evidence="1">The sequence shown here is derived from an EMBL/GenBank/DDBJ whole genome shotgun (WGS) entry which is preliminary data.</text>
</comment>
<dbReference type="EMBL" id="BPQJ01000005">
    <property type="protein sequence ID" value="GJD61344.1"/>
    <property type="molecule type" value="Genomic_DNA"/>
</dbReference>
<name>A0AA37M3R3_9HYPH</name>
<dbReference type="AlphaFoldDB" id="A0AA37M3R3"/>
<reference evidence="1" key="1">
    <citation type="journal article" date="2016" name="Front. Microbiol.">
        <title>Genome Sequence of the Piezophilic, Mesophilic Sulfate-Reducing Bacterium Desulfovibrio indicus J2T.</title>
        <authorList>
            <person name="Cao J."/>
            <person name="Maignien L."/>
            <person name="Shao Z."/>
            <person name="Alain K."/>
            <person name="Jebbar M."/>
        </authorList>
    </citation>
    <scope>NUCLEOTIDE SEQUENCE</scope>
    <source>
        <strain evidence="1">JCM 32048</strain>
    </source>
</reference>
<organism evidence="1 2">
    <name type="scientific">Methylobacterium frigidaeris</name>
    <dbReference type="NCBI Taxonomy" id="2038277"/>
    <lineage>
        <taxon>Bacteria</taxon>
        <taxon>Pseudomonadati</taxon>
        <taxon>Pseudomonadota</taxon>
        <taxon>Alphaproteobacteria</taxon>
        <taxon>Hyphomicrobiales</taxon>
        <taxon>Methylobacteriaceae</taxon>
        <taxon>Methylobacterium</taxon>
    </lineage>
</organism>
<evidence type="ECO:0000313" key="1">
    <source>
        <dbReference type="EMBL" id="GJD61344.1"/>
    </source>
</evidence>
<protein>
    <submittedName>
        <fullName evidence="1">Uncharacterized protein</fullName>
    </submittedName>
</protein>
<evidence type="ECO:0000313" key="2">
    <source>
        <dbReference type="Proteomes" id="UP001055286"/>
    </source>
</evidence>
<sequence>MRCPFVRADQAAKRVAAGKSPPCNASNQLERHRFPRTSVTTMLRAILLATCVAWTGSALAADGVVNLPGKATIGSESRDVAMAFGCTTTRSRNETGALTIGFDVPKFEALEKRFDFGAFEGPEGTRKPLTEITVGQGVRLPANGAIAIDGTSFSLGVGASLRGETAQLGKLRSILGSASAGPGRLRWHQESPRKGDDPILVTVPISSADADRLKAALAPCLKGK</sequence>
<gene>
    <name evidence="1" type="ORF">MPEAHAMD_1484</name>
</gene>
<dbReference type="Proteomes" id="UP001055286">
    <property type="component" value="Unassembled WGS sequence"/>
</dbReference>
<reference evidence="1" key="2">
    <citation type="submission" date="2021-08" db="EMBL/GenBank/DDBJ databases">
        <authorList>
            <person name="Tani A."/>
            <person name="Ola A."/>
            <person name="Ogura Y."/>
            <person name="Katsura K."/>
            <person name="Hayashi T."/>
        </authorList>
    </citation>
    <scope>NUCLEOTIDE SEQUENCE</scope>
    <source>
        <strain evidence="1">JCM 32048</strain>
    </source>
</reference>
<accession>A0AA37M3R3</accession>